<gene>
    <name evidence="1" type="ORF">LSTR_LSTR005318</name>
</gene>
<dbReference type="AlphaFoldDB" id="A0A482X837"/>
<dbReference type="Proteomes" id="UP000291343">
    <property type="component" value="Unassembled WGS sequence"/>
</dbReference>
<evidence type="ECO:0000313" key="1">
    <source>
        <dbReference type="EMBL" id="RZF41856.1"/>
    </source>
</evidence>
<dbReference type="EMBL" id="QKKF02016138">
    <property type="protein sequence ID" value="RZF41856.1"/>
    <property type="molecule type" value="Genomic_DNA"/>
</dbReference>
<keyword evidence="2" id="KW-1185">Reference proteome</keyword>
<reference evidence="1 2" key="1">
    <citation type="journal article" date="2017" name="Gigascience">
        <title>Genome sequence of the small brown planthopper, Laodelphax striatellus.</title>
        <authorList>
            <person name="Zhu J."/>
            <person name="Jiang F."/>
            <person name="Wang X."/>
            <person name="Yang P."/>
            <person name="Bao Y."/>
            <person name="Zhao W."/>
            <person name="Wang W."/>
            <person name="Lu H."/>
            <person name="Wang Q."/>
            <person name="Cui N."/>
            <person name="Li J."/>
            <person name="Chen X."/>
            <person name="Luo L."/>
            <person name="Yu J."/>
            <person name="Kang L."/>
            <person name="Cui F."/>
        </authorList>
    </citation>
    <scope>NUCLEOTIDE SEQUENCE [LARGE SCALE GENOMIC DNA]</scope>
    <source>
        <strain evidence="1">Lst14</strain>
    </source>
</reference>
<evidence type="ECO:0000313" key="2">
    <source>
        <dbReference type="Proteomes" id="UP000291343"/>
    </source>
</evidence>
<protein>
    <submittedName>
        <fullName evidence="1">Uncharacterized protein</fullName>
    </submittedName>
</protein>
<sequence>MFGTTMLTISHCWFGQCLVFLGKQTVIRGIRGMTLVRRNKMGYIRRQGTQRAFWKFANNGPLLFLMRFSHGQVSLNKCTAPLSAPAICNIPEAGCVLPRIKSLLKLDQLYNFISAMCGGEAVQHLTQPPCRRNSGFVKK</sequence>
<accession>A0A482X837</accession>
<proteinExistence type="predicted"/>
<comment type="caution">
    <text evidence="1">The sequence shown here is derived from an EMBL/GenBank/DDBJ whole genome shotgun (WGS) entry which is preliminary data.</text>
</comment>
<name>A0A482X837_LAOST</name>
<dbReference type="InParanoid" id="A0A482X837"/>
<organism evidence="1 2">
    <name type="scientific">Laodelphax striatellus</name>
    <name type="common">Small brown planthopper</name>
    <name type="synonym">Delphax striatella</name>
    <dbReference type="NCBI Taxonomy" id="195883"/>
    <lineage>
        <taxon>Eukaryota</taxon>
        <taxon>Metazoa</taxon>
        <taxon>Ecdysozoa</taxon>
        <taxon>Arthropoda</taxon>
        <taxon>Hexapoda</taxon>
        <taxon>Insecta</taxon>
        <taxon>Pterygota</taxon>
        <taxon>Neoptera</taxon>
        <taxon>Paraneoptera</taxon>
        <taxon>Hemiptera</taxon>
        <taxon>Auchenorrhyncha</taxon>
        <taxon>Fulgoroidea</taxon>
        <taxon>Delphacidae</taxon>
        <taxon>Criomorphinae</taxon>
        <taxon>Laodelphax</taxon>
    </lineage>
</organism>